<feature type="domain" description="Chemokine interleukin-8-like" evidence="5">
    <location>
        <begin position="20"/>
        <end position="82"/>
    </location>
</feature>
<dbReference type="Proteomes" id="UP000694393">
    <property type="component" value="Unplaced"/>
</dbReference>
<dbReference type="GO" id="GO:0006952">
    <property type="term" value="P:defense response"/>
    <property type="evidence" value="ECO:0007669"/>
    <property type="project" value="InterPro"/>
</dbReference>
<keyword evidence="2 4" id="KW-0202">Cytokine</keyword>
<keyword evidence="7" id="KW-1185">Reference proteome</keyword>
<evidence type="ECO:0000259" key="5">
    <source>
        <dbReference type="SMART" id="SM00199"/>
    </source>
</evidence>
<sequence length="105" mass="11931">TTSKKIHWFSTILFCYFMYRGRCLCIGHGAPAIDPKRITKVEIFGQSSSCEQVEVIVTLKGSGKRKCLNNKSKQASRMIQVGHRDVSSALAFSRMLHFELFRCTL</sequence>
<evidence type="ECO:0000313" key="6">
    <source>
        <dbReference type="Ensembl" id="ENSPCEP00000009396.1"/>
    </source>
</evidence>
<reference evidence="6" key="1">
    <citation type="submission" date="2025-08" db="UniProtKB">
        <authorList>
            <consortium name="Ensembl"/>
        </authorList>
    </citation>
    <scope>IDENTIFICATION</scope>
</reference>
<dbReference type="SMART" id="SM00199">
    <property type="entry name" value="SCY"/>
    <property type="match status" value="1"/>
</dbReference>
<protein>
    <recommendedName>
        <fullName evidence="4">C-X-C motif chemokine</fullName>
    </recommendedName>
</protein>
<name>A0A8C8RTF9_9SAUR</name>
<evidence type="ECO:0000256" key="4">
    <source>
        <dbReference type="RuleBase" id="RU361149"/>
    </source>
</evidence>
<dbReference type="InterPro" id="IPR036048">
    <property type="entry name" value="Interleukin_8-like_sf"/>
</dbReference>
<dbReference type="Ensembl" id="ENSPCET00000009723.1">
    <property type="protein sequence ID" value="ENSPCEP00000009396.1"/>
    <property type="gene ID" value="ENSPCEG00000007512.1"/>
</dbReference>
<keyword evidence="3" id="KW-1015">Disulfide bond</keyword>
<keyword evidence="4" id="KW-0964">Secreted</keyword>
<evidence type="ECO:0000256" key="2">
    <source>
        <dbReference type="ARBA" id="ARBA00022514"/>
    </source>
</evidence>
<feature type="chain" id="PRO_5034988092" description="C-X-C motif chemokine" evidence="4">
    <location>
        <begin position="24"/>
        <end position="105"/>
    </location>
</feature>
<accession>A0A8C8RTF9</accession>
<evidence type="ECO:0000256" key="3">
    <source>
        <dbReference type="ARBA" id="ARBA00023157"/>
    </source>
</evidence>
<comment type="subcellular location">
    <subcellularLocation>
        <location evidence="4">Secreted</location>
    </subcellularLocation>
</comment>
<dbReference type="GO" id="GO:0008009">
    <property type="term" value="F:chemokine activity"/>
    <property type="evidence" value="ECO:0007669"/>
    <property type="project" value="InterPro"/>
</dbReference>
<dbReference type="CDD" id="cd00273">
    <property type="entry name" value="Chemokine_CXC"/>
    <property type="match status" value="1"/>
</dbReference>
<dbReference type="PROSITE" id="PS00471">
    <property type="entry name" value="SMALL_CYTOKINES_CXC"/>
    <property type="match status" value="1"/>
</dbReference>
<dbReference type="AlphaFoldDB" id="A0A8C8RTF9"/>
<dbReference type="InterPro" id="IPR018048">
    <property type="entry name" value="Chemokine_CXC_CS"/>
</dbReference>
<dbReference type="Gene3D" id="2.40.50.40">
    <property type="match status" value="1"/>
</dbReference>
<dbReference type="InterPro" id="IPR033899">
    <property type="entry name" value="CXC_Chemokine_domain"/>
</dbReference>
<evidence type="ECO:0000313" key="7">
    <source>
        <dbReference type="Proteomes" id="UP000694393"/>
    </source>
</evidence>
<dbReference type="PRINTS" id="PR00437">
    <property type="entry name" value="SMALLCYTKCXC"/>
</dbReference>
<dbReference type="Pfam" id="PF00048">
    <property type="entry name" value="IL8"/>
    <property type="match status" value="1"/>
</dbReference>
<reference evidence="6" key="2">
    <citation type="submission" date="2025-09" db="UniProtKB">
        <authorList>
            <consortium name="Ensembl"/>
        </authorList>
    </citation>
    <scope>IDENTIFICATION</scope>
</reference>
<dbReference type="GO" id="GO:0005615">
    <property type="term" value="C:extracellular space"/>
    <property type="evidence" value="ECO:0007669"/>
    <property type="project" value="UniProtKB-UniRule"/>
</dbReference>
<dbReference type="GO" id="GO:0006955">
    <property type="term" value="P:immune response"/>
    <property type="evidence" value="ECO:0007669"/>
    <property type="project" value="InterPro"/>
</dbReference>
<evidence type="ECO:0000256" key="1">
    <source>
        <dbReference type="ARBA" id="ARBA00010665"/>
    </source>
</evidence>
<organism evidence="6 7">
    <name type="scientific">Pelusios castaneus</name>
    <name type="common">West African mud turtle</name>
    <dbReference type="NCBI Taxonomy" id="367368"/>
    <lineage>
        <taxon>Eukaryota</taxon>
        <taxon>Metazoa</taxon>
        <taxon>Chordata</taxon>
        <taxon>Craniata</taxon>
        <taxon>Vertebrata</taxon>
        <taxon>Euteleostomi</taxon>
        <taxon>Archelosauria</taxon>
        <taxon>Testudinata</taxon>
        <taxon>Testudines</taxon>
        <taxon>Pleurodira</taxon>
        <taxon>Pelomedusidae</taxon>
        <taxon>Pelusios</taxon>
    </lineage>
</organism>
<dbReference type="SUPFAM" id="SSF54117">
    <property type="entry name" value="Interleukin 8-like chemokines"/>
    <property type="match status" value="1"/>
</dbReference>
<comment type="similarity">
    <text evidence="1 4">Belongs to the intercrine alpha (chemokine CxC) family.</text>
</comment>
<dbReference type="InterPro" id="IPR001811">
    <property type="entry name" value="Chemokine_IL8-like_dom"/>
</dbReference>
<keyword evidence="4" id="KW-0145">Chemotaxis</keyword>
<feature type="signal peptide" evidence="4">
    <location>
        <begin position="1"/>
        <end position="23"/>
    </location>
</feature>
<dbReference type="InterPro" id="IPR001089">
    <property type="entry name" value="Chemokine_CXC"/>
</dbReference>
<proteinExistence type="inferred from homology"/>
<keyword evidence="4" id="KW-0732">Signal</keyword>